<name>A0ABS8SZG0_DATST</name>
<feature type="non-terminal residue" evidence="1">
    <location>
        <position position="1"/>
    </location>
</feature>
<dbReference type="Proteomes" id="UP000823775">
    <property type="component" value="Unassembled WGS sequence"/>
</dbReference>
<proteinExistence type="predicted"/>
<evidence type="ECO:0000313" key="1">
    <source>
        <dbReference type="EMBL" id="MCD7463839.1"/>
    </source>
</evidence>
<evidence type="ECO:0000313" key="2">
    <source>
        <dbReference type="Proteomes" id="UP000823775"/>
    </source>
</evidence>
<sequence>CARPILKLKIAENLIKFVMRWRGRRARTILGRQMLILKPSAITSKGKEVNVAKKIRKRGGPRKTDASSSALKIGEGLFVLEFPAIREKIWELGAGYIFNEPERCNLTLKQPYRDIRHTLCGEHSSARWERDQNGTHSTLAFAYFNKEAK</sequence>
<comment type="caution">
    <text evidence="1">The sequence shown here is derived from an EMBL/GenBank/DDBJ whole genome shotgun (WGS) entry which is preliminary data.</text>
</comment>
<gene>
    <name evidence="1" type="ORF">HAX54_051517</name>
</gene>
<reference evidence="1 2" key="1">
    <citation type="journal article" date="2021" name="BMC Genomics">
        <title>Datura genome reveals duplications of psychoactive alkaloid biosynthetic genes and high mutation rate following tissue culture.</title>
        <authorList>
            <person name="Rajewski A."/>
            <person name="Carter-House D."/>
            <person name="Stajich J."/>
            <person name="Litt A."/>
        </authorList>
    </citation>
    <scope>NUCLEOTIDE SEQUENCE [LARGE SCALE GENOMIC DNA]</scope>
    <source>
        <strain evidence="1">AR-01</strain>
    </source>
</reference>
<keyword evidence="2" id="KW-1185">Reference proteome</keyword>
<dbReference type="EMBL" id="JACEIK010000919">
    <property type="protein sequence ID" value="MCD7463839.1"/>
    <property type="molecule type" value="Genomic_DNA"/>
</dbReference>
<accession>A0ABS8SZG0</accession>
<organism evidence="1 2">
    <name type="scientific">Datura stramonium</name>
    <name type="common">Jimsonweed</name>
    <name type="synonym">Common thornapple</name>
    <dbReference type="NCBI Taxonomy" id="4076"/>
    <lineage>
        <taxon>Eukaryota</taxon>
        <taxon>Viridiplantae</taxon>
        <taxon>Streptophyta</taxon>
        <taxon>Embryophyta</taxon>
        <taxon>Tracheophyta</taxon>
        <taxon>Spermatophyta</taxon>
        <taxon>Magnoliopsida</taxon>
        <taxon>eudicotyledons</taxon>
        <taxon>Gunneridae</taxon>
        <taxon>Pentapetalae</taxon>
        <taxon>asterids</taxon>
        <taxon>lamiids</taxon>
        <taxon>Solanales</taxon>
        <taxon>Solanaceae</taxon>
        <taxon>Solanoideae</taxon>
        <taxon>Datureae</taxon>
        <taxon>Datura</taxon>
    </lineage>
</organism>
<feature type="non-terminal residue" evidence="1">
    <location>
        <position position="149"/>
    </location>
</feature>
<protein>
    <submittedName>
        <fullName evidence="1">Uncharacterized protein</fullName>
    </submittedName>
</protein>